<dbReference type="SUPFAM" id="SSF52540">
    <property type="entry name" value="P-loop containing nucleoside triphosphate hydrolases"/>
    <property type="match status" value="1"/>
</dbReference>
<dbReference type="PROSITE" id="PS50893">
    <property type="entry name" value="ABC_TRANSPORTER_2"/>
    <property type="match status" value="1"/>
</dbReference>
<dbReference type="PANTHER" id="PTHR43335:SF2">
    <property type="entry name" value="ABC TRANSPORTER, ATP-BINDING PROTEIN"/>
    <property type="match status" value="1"/>
</dbReference>
<feature type="domain" description="ABC transporter" evidence="5">
    <location>
        <begin position="3"/>
        <end position="231"/>
    </location>
</feature>
<dbReference type="AlphaFoldDB" id="A0A426DI79"/>
<dbReference type="InterPro" id="IPR003593">
    <property type="entry name" value="AAA+_ATPase"/>
</dbReference>
<keyword evidence="7" id="KW-1185">Reference proteome</keyword>
<dbReference type="RefSeq" id="WP_125127930.1">
    <property type="nucleotide sequence ID" value="NZ_RHJS01000002.1"/>
</dbReference>
<dbReference type="GO" id="GO:0016887">
    <property type="term" value="F:ATP hydrolysis activity"/>
    <property type="evidence" value="ECO:0007669"/>
    <property type="project" value="InterPro"/>
</dbReference>
<evidence type="ECO:0000256" key="3">
    <source>
        <dbReference type="ARBA" id="ARBA00022741"/>
    </source>
</evidence>
<evidence type="ECO:0000256" key="2">
    <source>
        <dbReference type="ARBA" id="ARBA00022448"/>
    </source>
</evidence>
<proteinExistence type="inferred from homology"/>
<dbReference type="CDD" id="cd03264">
    <property type="entry name" value="ABC_drug_resistance_like"/>
    <property type="match status" value="1"/>
</dbReference>
<accession>A0A426DI79</accession>
<dbReference type="Gene3D" id="3.40.50.300">
    <property type="entry name" value="P-loop containing nucleotide triphosphate hydrolases"/>
    <property type="match status" value="1"/>
</dbReference>
<dbReference type="InterPro" id="IPR017871">
    <property type="entry name" value="ABC_transporter-like_CS"/>
</dbReference>
<dbReference type="EMBL" id="RHJS01000002">
    <property type="protein sequence ID" value="RRK32465.1"/>
    <property type="molecule type" value="Genomic_DNA"/>
</dbReference>
<name>A0A426DI79_9FIRM</name>
<keyword evidence="3" id="KW-0547">Nucleotide-binding</keyword>
<evidence type="ECO:0000256" key="1">
    <source>
        <dbReference type="ARBA" id="ARBA00005417"/>
    </source>
</evidence>
<evidence type="ECO:0000313" key="6">
    <source>
        <dbReference type="EMBL" id="RRK32465.1"/>
    </source>
</evidence>
<keyword evidence="2" id="KW-0813">Transport</keyword>
<dbReference type="GO" id="GO:0005524">
    <property type="term" value="F:ATP binding"/>
    <property type="evidence" value="ECO:0007669"/>
    <property type="project" value="UniProtKB-KW"/>
</dbReference>
<reference evidence="6" key="1">
    <citation type="submission" date="2018-10" db="EMBL/GenBank/DDBJ databases">
        <title>Schaedlerella arabinophila gen. nov. sp. nov., isolated from the mouse intestinal tract and comparative analysis with the genome of the closely related altered Schaedler flora strain ASF502.</title>
        <authorList>
            <person name="Miyake S."/>
            <person name="Soh M."/>
            <person name="Seedorf H."/>
        </authorList>
    </citation>
    <scope>NUCLEOTIDE SEQUENCE [LARGE SCALE GENOMIC DNA]</scope>
    <source>
        <strain evidence="6">DSM 106076</strain>
    </source>
</reference>
<evidence type="ECO:0000256" key="4">
    <source>
        <dbReference type="ARBA" id="ARBA00022840"/>
    </source>
</evidence>
<dbReference type="SMART" id="SM00382">
    <property type="entry name" value="AAA"/>
    <property type="match status" value="1"/>
</dbReference>
<evidence type="ECO:0000259" key="5">
    <source>
        <dbReference type="PROSITE" id="PS50893"/>
    </source>
</evidence>
<evidence type="ECO:0000313" key="7">
    <source>
        <dbReference type="Proteomes" id="UP000274920"/>
    </source>
</evidence>
<organism evidence="6 7">
    <name type="scientific">Schaedlerella arabinosiphila</name>
    <dbReference type="NCBI Taxonomy" id="2044587"/>
    <lineage>
        <taxon>Bacteria</taxon>
        <taxon>Bacillati</taxon>
        <taxon>Bacillota</taxon>
        <taxon>Clostridia</taxon>
        <taxon>Lachnospirales</taxon>
        <taxon>Lachnospiraceae</taxon>
        <taxon>Schaedlerella</taxon>
    </lineage>
</organism>
<dbReference type="InterPro" id="IPR003439">
    <property type="entry name" value="ABC_transporter-like_ATP-bd"/>
</dbReference>
<sequence>MELELTDLTKKFGELTAVDHISLTMTSGVYGLLGVNGAGKTTLMRMLCTLLKPTCGSITCNGKDIFKMDGGYRKLLGYLPQDFGFYPEFTVQDYLLYISSIKGIRPAAAKKRTRELLAQVGLAKAANKKMKKLSGGMKRRAGIAQAMLNNPRILILDEPTVGLDPNERIRFRNLISELSEDRLVLLSTHIVSDIEYIANEIWLMKDGALVHRGTLDETIASMPETVWKCAAEHSMVPALTKKYKVSNLKSEDGHVELRIISPKRPAPDAEPVRPALEDVFLYYFGETMDDEPDIDSPSGGPNRTLFFR</sequence>
<comment type="similarity">
    <text evidence="1">Belongs to the ABC transporter superfamily.</text>
</comment>
<comment type="caution">
    <text evidence="6">The sequence shown here is derived from an EMBL/GenBank/DDBJ whole genome shotgun (WGS) entry which is preliminary data.</text>
</comment>
<dbReference type="Proteomes" id="UP000274920">
    <property type="component" value="Unassembled WGS sequence"/>
</dbReference>
<dbReference type="PANTHER" id="PTHR43335">
    <property type="entry name" value="ABC TRANSPORTER, ATP-BINDING PROTEIN"/>
    <property type="match status" value="1"/>
</dbReference>
<dbReference type="PROSITE" id="PS00211">
    <property type="entry name" value="ABC_TRANSPORTER_1"/>
    <property type="match status" value="1"/>
</dbReference>
<protein>
    <submittedName>
        <fullName evidence="6">ABC transporter ATP-binding protein</fullName>
    </submittedName>
</protein>
<dbReference type="InterPro" id="IPR027417">
    <property type="entry name" value="P-loop_NTPase"/>
</dbReference>
<dbReference type="Pfam" id="PF00005">
    <property type="entry name" value="ABC_tran"/>
    <property type="match status" value="1"/>
</dbReference>
<gene>
    <name evidence="6" type="ORF">EBB54_14680</name>
</gene>
<keyword evidence="4 6" id="KW-0067">ATP-binding</keyword>